<evidence type="ECO:0000256" key="4">
    <source>
        <dbReference type="ARBA" id="ARBA00022771"/>
    </source>
</evidence>
<organism evidence="13 14">
    <name type="scientific">Ensete ventricosum</name>
    <name type="common">Abyssinian banana</name>
    <name type="synonym">Musa ensete</name>
    <dbReference type="NCBI Taxonomy" id="4639"/>
    <lineage>
        <taxon>Eukaryota</taxon>
        <taxon>Viridiplantae</taxon>
        <taxon>Streptophyta</taxon>
        <taxon>Embryophyta</taxon>
        <taxon>Tracheophyta</taxon>
        <taxon>Spermatophyta</taxon>
        <taxon>Magnoliopsida</taxon>
        <taxon>Liliopsida</taxon>
        <taxon>Zingiberales</taxon>
        <taxon>Musaceae</taxon>
        <taxon>Ensete</taxon>
    </lineage>
</organism>
<feature type="region of interest" description="Disordered" evidence="10">
    <location>
        <begin position="557"/>
        <end position="577"/>
    </location>
</feature>
<dbReference type="AlphaFoldDB" id="A0AAV8REK3"/>
<comment type="similarity">
    <text evidence="2">Belongs to the RRN7/TAF1B family.</text>
</comment>
<evidence type="ECO:0000259" key="12">
    <source>
        <dbReference type="Pfam" id="PF20644"/>
    </source>
</evidence>
<dbReference type="GO" id="GO:0001164">
    <property type="term" value="F:RNA polymerase I core promoter sequence-specific DNA binding"/>
    <property type="evidence" value="ECO:0007669"/>
    <property type="project" value="InterPro"/>
</dbReference>
<feature type="compositionally biased region" description="Basic and acidic residues" evidence="10">
    <location>
        <begin position="590"/>
        <end position="606"/>
    </location>
</feature>
<dbReference type="InterPro" id="IPR033599">
    <property type="entry name" value="TAF1B/Rrn7"/>
</dbReference>
<keyword evidence="5" id="KW-0862">Zinc</keyword>
<keyword evidence="3" id="KW-0479">Metal-binding</keyword>
<evidence type="ECO:0000256" key="9">
    <source>
        <dbReference type="ARBA" id="ARBA00023242"/>
    </source>
</evidence>
<keyword evidence="6" id="KW-0805">Transcription regulation</keyword>
<dbReference type="PANTHER" id="PTHR31576">
    <property type="entry name" value="TATA BOX-BINDING PROTEIN-ASSOCIATED FACTOR RNA POLYMERASE I SUBUNIT B"/>
    <property type="match status" value="1"/>
</dbReference>
<feature type="domain" description="RRN7-type" evidence="11">
    <location>
        <begin position="38"/>
        <end position="63"/>
    </location>
</feature>
<dbReference type="Pfam" id="PF11781">
    <property type="entry name" value="Zn_ribbon_RRN7"/>
    <property type="match status" value="1"/>
</dbReference>
<dbReference type="InterPro" id="IPR021752">
    <property type="entry name" value="TF_Rrn7_Zf"/>
</dbReference>
<dbReference type="Proteomes" id="UP001222027">
    <property type="component" value="Unassembled WGS sequence"/>
</dbReference>
<comment type="caution">
    <text evidence="13">The sequence shown here is derived from an EMBL/GenBank/DDBJ whole genome shotgun (WGS) entry which is preliminary data.</text>
</comment>
<reference evidence="13 14" key="1">
    <citation type="submission" date="2022-12" db="EMBL/GenBank/DDBJ databases">
        <title>Chromosome-scale assembly of the Ensete ventricosum genome.</title>
        <authorList>
            <person name="Dussert Y."/>
            <person name="Stocks J."/>
            <person name="Wendawek A."/>
            <person name="Woldeyes F."/>
            <person name="Nichols R.A."/>
            <person name="Borrell J.S."/>
        </authorList>
    </citation>
    <scope>NUCLEOTIDE SEQUENCE [LARGE SCALE GENOMIC DNA]</scope>
    <source>
        <strain evidence="14">cv. Maze</strain>
        <tissue evidence="13">Seeds</tissue>
    </source>
</reference>
<dbReference type="GO" id="GO:0070860">
    <property type="term" value="C:RNA polymerase I core factor complex"/>
    <property type="evidence" value="ECO:0007669"/>
    <property type="project" value="InterPro"/>
</dbReference>
<protein>
    <recommendedName>
        <fullName evidence="15">RRN7-type domain-containing protein</fullName>
    </recommendedName>
</protein>
<proteinExistence type="inferred from homology"/>
<keyword evidence="4" id="KW-0863">Zinc-finger</keyword>
<dbReference type="PANTHER" id="PTHR31576:SF2">
    <property type="entry name" value="TATA BOX-BINDING PROTEIN-ASSOCIATED FACTOR RNA POLYMERASE I SUBUNIT B"/>
    <property type="match status" value="1"/>
</dbReference>
<keyword evidence="7" id="KW-0238">DNA-binding</keyword>
<evidence type="ECO:0000256" key="8">
    <source>
        <dbReference type="ARBA" id="ARBA00023163"/>
    </source>
</evidence>
<evidence type="ECO:0000256" key="5">
    <source>
        <dbReference type="ARBA" id="ARBA00022833"/>
    </source>
</evidence>
<evidence type="ECO:0000259" key="11">
    <source>
        <dbReference type="Pfam" id="PF11781"/>
    </source>
</evidence>
<evidence type="ECO:0000256" key="3">
    <source>
        <dbReference type="ARBA" id="ARBA00022723"/>
    </source>
</evidence>
<dbReference type="GO" id="GO:0042790">
    <property type="term" value="P:nucleolar large rRNA transcription by RNA polymerase I"/>
    <property type="evidence" value="ECO:0007669"/>
    <property type="project" value="TreeGrafter"/>
</dbReference>
<evidence type="ECO:0008006" key="15">
    <source>
        <dbReference type="Google" id="ProtNLM"/>
    </source>
</evidence>
<evidence type="ECO:0000313" key="14">
    <source>
        <dbReference type="Proteomes" id="UP001222027"/>
    </source>
</evidence>
<feature type="compositionally biased region" description="Polar residues" evidence="10">
    <location>
        <begin position="610"/>
        <end position="623"/>
    </location>
</feature>
<sequence>MDDLGWGSRFPSYLDARDRSSNAVKRDLPEDAGPRLFCDACGGVEFDSGDDGFYYCRLCGSQSQDVVDTGYAEEDVFGDAQGSGALYHIHRHRAQKHSQDPAAPAISKDDVLRSLSKSLAAGSGGVVKKEQEKELPYGFEDQPSEPRDFGAGPCLDAETLARGIRLRYVQGLQVILQLQCEALVEKFGVSPLICGLAGTIWLRYVASSMVFDEGWGQKVIAESEATVSQSRDDNPVAEVQRPAKHIKAKYMTEPRNAAGRRAIYIWLRALRKTIPVYSSLAISFLACHIAREAILPTDIVKWASEAKLPYLTAFLVLDKYLGSSSSSCPLSSRLLFRPVRVIGSWQLEAVAGSIAEKIGLNLPSVNFYAIASRYLKDLSLPTEKILPQACCLYEWSIPVDLWLSCNTSRLPTRVCVMAILIVTVRLLYNIHGQGVWEMTLLDASDTLRCQTRNPDVFSLSPAGKLGDIAGGAKGCCFTTNSSAVKNMSSIKSSDFNTKELLDILQAAHDKISTAHDYSIDLRSYLKYCQDVVFAGMTTSYDEQTLIERFWETYDKQEDDIQQEGPKDELGSKGKRQREVPATSFFDFKRREQSKSSRHINRERSPDDYGGTTSRDGFASNSADPNEKDPLCNSYLTLSRNSAVERMKLIMEENGFYYLPPRVQKRTDGYLHYKRKRLDGKLICVAHADYYIVLRACAKVAQVDMRMMHLGVLKFERRLAWIEQRIDSSLNTLPQLLHQMQDN</sequence>
<comment type="subcellular location">
    <subcellularLocation>
        <location evidence="1">Nucleus</location>
        <location evidence="1">Nucleolus</location>
    </subcellularLocation>
</comment>
<keyword evidence="9" id="KW-0539">Nucleus</keyword>
<keyword evidence="8" id="KW-0804">Transcription</keyword>
<keyword evidence="14" id="KW-1185">Reference proteome</keyword>
<dbReference type="Pfam" id="PF20644">
    <property type="entry name" value="Rrn7_cyclin_N"/>
    <property type="match status" value="1"/>
</dbReference>
<evidence type="ECO:0000313" key="13">
    <source>
        <dbReference type="EMBL" id="KAJ8501376.1"/>
    </source>
</evidence>
<feature type="domain" description="Rrn7/TAF1B N-terminal cyclin" evidence="12">
    <location>
        <begin position="172"/>
        <end position="315"/>
    </location>
</feature>
<accession>A0AAV8REK3</accession>
<name>A0AAV8REK3_ENSVE</name>
<feature type="region of interest" description="Disordered" evidence="10">
    <location>
        <begin position="590"/>
        <end position="625"/>
    </location>
</feature>
<dbReference type="InterPro" id="IPR048540">
    <property type="entry name" value="Rrn7_cyclin_N"/>
</dbReference>
<gene>
    <name evidence="13" type="ORF">OPV22_011928</name>
</gene>
<evidence type="ECO:0000256" key="2">
    <source>
        <dbReference type="ARBA" id="ARBA00006899"/>
    </source>
</evidence>
<evidence type="ECO:0000256" key="7">
    <source>
        <dbReference type="ARBA" id="ARBA00023125"/>
    </source>
</evidence>
<dbReference type="GO" id="GO:0008270">
    <property type="term" value="F:zinc ion binding"/>
    <property type="evidence" value="ECO:0007669"/>
    <property type="project" value="UniProtKB-KW"/>
</dbReference>
<evidence type="ECO:0000256" key="6">
    <source>
        <dbReference type="ARBA" id="ARBA00023015"/>
    </source>
</evidence>
<dbReference type="EMBL" id="JAQQAF010000003">
    <property type="protein sequence ID" value="KAJ8501376.1"/>
    <property type="molecule type" value="Genomic_DNA"/>
</dbReference>
<evidence type="ECO:0000256" key="1">
    <source>
        <dbReference type="ARBA" id="ARBA00004604"/>
    </source>
</evidence>
<evidence type="ECO:0000256" key="10">
    <source>
        <dbReference type="SAM" id="MobiDB-lite"/>
    </source>
</evidence>